<feature type="compositionally biased region" description="Pro residues" evidence="4">
    <location>
        <begin position="310"/>
        <end position="320"/>
    </location>
</feature>
<feature type="region of interest" description="Disordered" evidence="4">
    <location>
        <begin position="133"/>
        <end position="158"/>
    </location>
</feature>
<comment type="caution">
    <text evidence="5">The sequence shown here is derived from an EMBL/GenBank/DDBJ whole genome shotgun (WGS) entry which is preliminary data.</text>
</comment>
<evidence type="ECO:0000256" key="2">
    <source>
        <dbReference type="ARBA" id="ARBA00022525"/>
    </source>
</evidence>
<protein>
    <submittedName>
        <fullName evidence="5">Uncharacterized protein</fullName>
    </submittedName>
</protein>
<dbReference type="GO" id="GO:0005576">
    <property type="term" value="C:extracellular region"/>
    <property type="evidence" value="ECO:0007669"/>
    <property type="project" value="UniProtKB-SubCell"/>
</dbReference>
<evidence type="ECO:0000256" key="1">
    <source>
        <dbReference type="ARBA" id="ARBA00004613"/>
    </source>
</evidence>
<name>A0AAD7CSP0_MYCRO</name>
<organism evidence="5 6">
    <name type="scientific">Mycena rosella</name>
    <name type="common">Pink bonnet</name>
    <name type="synonym">Agaricus rosellus</name>
    <dbReference type="NCBI Taxonomy" id="1033263"/>
    <lineage>
        <taxon>Eukaryota</taxon>
        <taxon>Fungi</taxon>
        <taxon>Dikarya</taxon>
        <taxon>Basidiomycota</taxon>
        <taxon>Agaricomycotina</taxon>
        <taxon>Agaricomycetes</taxon>
        <taxon>Agaricomycetidae</taxon>
        <taxon>Agaricales</taxon>
        <taxon>Marasmiineae</taxon>
        <taxon>Mycenaceae</taxon>
        <taxon>Mycena</taxon>
    </lineage>
</organism>
<keyword evidence="3" id="KW-0677">Repeat</keyword>
<evidence type="ECO:0000313" key="6">
    <source>
        <dbReference type="Proteomes" id="UP001221757"/>
    </source>
</evidence>
<evidence type="ECO:0000256" key="3">
    <source>
        <dbReference type="ARBA" id="ARBA00022737"/>
    </source>
</evidence>
<keyword evidence="6" id="KW-1185">Reference proteome</keyword>
<proteinExistence type="predicted"/>
<keyword evidence="2" id="KW-0964">Secreted</keyword>
<comment type="subcellular location">
    <subcellularLocation>
        <location evidence="1">Secreted</location>
    </subcellularLocation>
</comment>
<dbReference type="InterPro" id="IPR002964">
    <property type="entry name" value="Adhesive_plaq"/>
</dbReference>
<sequence>MYASDNGERDNPTCWHFEKNRPVTKVIEVKTGHHVRLLNREGRAICRIIHAQGRPAVQIATIFGILQNAIARAIANSYTPPDDASADYDHVDPEFKVKYPPPQRAQRAQAPPTYIQILDSEDEEDTKAGILSAETDRPRGGNAAAATSANGRPTRTAKTQCLARMKNSEEIDESKGRLNHAHGAGVSAASAVNSGLHKRLTPSQLVPKNTNIVDIRQAVTFRTPAPQPSSSTSTSLHTRQKRPHDAEGAPTTPKYPSSTPESTSASLTKKPRYAPPPDYAPAYPHSARSVNPLPPPNSAIQSPPVRQPSVPKPPTLRPSPALPLPRAALLARNTELDAFLANVAGADLSGYRALFVAQGFDITMLRVVAKWKREDVDRALRELLQDGGTGLDGRRGLSLAQVFGLKLAIEQLSN</sequence>
<dbReference type="PRINTS" id="PR01216">
    <property type="entry name" value="ADHESIVEI"/>
</dbReference>
<accession>A0AAD7CSP0</accession>
<gene>
    <name evidence="5" type="ORF">B0H17DRAFT_1093650</name>
</gene>
<feature type="compositionally biased region" description="Low complexity" evidence="4">
    <location>
        <begin position="140"/>
        <end position="154"/>
    </location>
</feature>
<feature type="region of interest" description="Disordered" evidence="4">
    <location>
        <begin position="221"/>
        <end position="320"/>
    </location>
</feature>
<feature type="compositionally biased region" description="Polar residues" evidence="4">
    <location>
        <begin position="254"/>
        <end position="267"/>
    </location>
</feature>
<evidence type="ECO:0000256" key="4">
    <source>
        <dbReference type="SAM" id="MobiDB-lite"/>
    </source>
</evidence>
<dbReference type="EMBL" id="JARKIE010000243">
    <property type="protein sequence ID" value="KAJ7662313.1"/>
    <property type="molecule type" value="Genomic_DNA"/>
</dbReference>
<reference evidence="5" key="1">
    <citation type="submission" date="2023-03" db="EMBL/GenBank/DDBJ databases">
        <title>Massive genome expansion in bonnet fungi (Mycena s.s.) driven by repeated elements and novel gene families across ecological guilds.</title>
        <authorList>
            <consortium name="Lawrence Berkeley National Laboratory"/>
            <person name="Harder C.B."/>
            <person name="Miyauchi S."/>
            <person name="Viragh M."/>
            <person name="Kuo A."/>
            <person name="Thoen E."/>
            <person name="Andreopoulos B."/>
            <person name="Lu D."/>
            <person name="Skrede I."/>
            <person name="Drula E."/>
            <person name="Henrissat B."/>
            <person name="Morin E."/>
            <person name="Kohler A."/>
            <person name="Barry K."/>
            <person name="LaButti K."/>
            <person name="Morin E."/>
            <person name="Salamov A."/>
            <person name="Lipzen A."/>
            <person name="Mereny Z."/>
            <person name="Hegedus B."/>
            <person name="Baldrian P."/>
            <person name="Stursova M."/>
            <person name="Weitz H."/>
            <person name="Taylor A."/>
            <person name="Grigoriev I.V."/>
            <person name="Nagy L.G."/>
            <person name="Martin F."/>
            <person name="Kauserud H."/>
        </authorList>
    </citation>
    <scope>NUCLEOTIDE SEQUENCE</scope>
    <source>
        <strain evidence="5">CBHHK067</strain>
    </source>
</reference>
<dbReference type="AlphaFoldDB" id="A0AAD7CSP0"/>
<evidence type="ECO:0000313" key="5">
    <source>
        <dbReference type="EMBL" id="KAJ7662313.1"/>
    </source>
</evidence>
<dbReference type="Proteomes" id="UP001221757">
    <property type="component" value="Unassembled WGS sequence"/>
</dbReference>